<dbReference type="InterPro" id="IPR025983">
    <property type="entry name" value="Cys_rich_CPCC"/>
</dbReference>
<evidence type="ECO:0000259" key="2">
    <source>
        <dbReference type="Pfam" id="PF14206"/>
    </source>
</evidence>
<reference evidence="3 4" key="1">
    <citation type="submission" date="2018-03" db="EMBL/GenBank/DDBJ databases">
        <title>Genomic Encyclopedia of Archaeal and Bacterial Type Strains, Phase II (KMG-II): from individual species to whole genera.</title>
        <authorList>
            <person name="Goeker M."/>
        </authorList>
    </citation>
    <scope>NUCLEOTIDE SEQUENCE [LARGE SCALE GENOMIC DNA]</scope>
    <source>
        <strain evidence="3 4">DSM 45312</strain>
    </source>
</reference>
<feature type="compositionally biased region" description="Basic and acidic residues" evidence="1">
    <location>
        <begin position="76"/>
        <end position="94"/>
    </location>
</feature>
<comment type="caution">
    <text evidence="3">The sequence shown here is derived from an EMBL/GenBank/DDBJ whole genome shotgun (WGS) entry which is preliminary data.</text>
</comment>
<keyword evidence="4" id="KW-1185">Reference proteome</keyword>
<proteinExistence type="predicted"/>
<sequence length="133" mass="15411">MTRPEPPPAEVPGPPYPCSCCGHRVFADPPGSSYICPVCSWEDDLLQVRWPLFDGGANKLTLVQAQENYAAFGASQDRRRERVRPPEPGREPPEAWRPIDLAVDDFEETLEAERPWPTDRTVLYWWSDRFWRR</sequence>
<accession>A0A2P8DFK2</accession>
<protein>
    <submittedName>
        <fullName evidence="3">Cysteine-rich CPCC</fullName>
    </submittedName>
</protein>
<name>A0A2P8DFK2_9ACTN</name>
<dbReference type="RefSeq" id="WP_211301369.1">
    <property type="nucleotide sequence ID" value="NZ_PYGA01000013.1"/>
</dbReference>
<evidence type="ECO:0000313" key="3">
    <source>
        <dbReference type="EMBL" id="PSK95983.1"/>
    </source>
</evidence>
<dbReference type="AlphaFoldDB" id="A0A2P8DFK2"/>
<feature type="domain" description="Cysteine-rich CPCC" evidence="2">
    <location>
        <begin position="16"/>
        <end position="88"/>
    </location>
</feature>
<gene>
    <name evidence="3" type="ORF">CLV63_113146</name>
</gene>
<dbReference type="EMBL" id="PYGA01000013">
    <property type="protein sequence ID" value="PSK95983.1"/>
    <property type="molecule type" value="Genomic_DNA"/>
</dbReference>
<feature type="region of interest" description="Disordered" evidence="1">
    <location>
        <begin position="74"/>
        <end position="95"/>
    </location>
</feature>
<organism evidence="3 4">
    <name type="scientific">Murinocardiopsis flavida</name>
    <dbReference type="NCBI Taxonomy" id="645275"/>
    <lineage>
        <taxon>Bacteria</taxon>
        <taxon>Bacillati</taxon>
        <taxon>Actinomycetota</taxon>
        <taxon>Actinomycetes</taxon>
        <taxon>Streptosporangiales</taxon>
        <taxon>Nocardiopsidaceae</taxon>
        <taxon>Murinocardiopsis</taxon>
    </lineage>
</organism>
<evidence type="ECO:0000313" key="4">
    <source>
        <dbReference type="Proteomes" id="UP000240542"/>
    </source>
</evidence>
<dbReference type="Proteomes" id="UP000240542">
    <property type="component" value="Unassembled WGS sequence"/>
</dbReference>
<dbReference type="Pfam" id="PF14206">
    <property type="entry name" value="Cys_rich_CPCC"/>
    <property type="match status" value="1"/>
</dbReference>
<evidence type="ECO:0000256" key="1">
    <source>
        <dbReference type="SAM" id="MobiDB-lite"/>
    </source>
</evidence>